<keyword evidence="8" id="KW-0325">Glycoprotein</keyword>
<dbReference type="AlphaFoldDB" id="A0A6J2YHT4"/>
<comment type="subcellular location">
    <subcellularLocation>
        <location evidence="1">Cell membrane</location>
        <topology evidence="1">Multi-pass membrane protein</topology>
    </subcellularLocation>
</comment>
<dbReference type="RefSeq" id="XP_030762831.1">
    <property type="nucleotide sequence ID" value="XM_030906971.1"/>
</dbReference>
<dbReference type="SUPFAM" id="SSF53850">
    <property type="entry name" value="Periplasmic binding protein-like II"/>
    <property type="match status" value="1"/>
</dbReference>
<evidence type="ECO:0000256" key="1">
    <source>
        <dbReference type="ARBA" id="ARBA00004651"/>
    </source>
</evidence>
<keyword evidence="6 9" id="KW-0472">Membrane</keyword>
<keyword evidence="7" id="KW-0675">Receptor</keyword>
<dbReference type="GO" id="GO:0005886">
    <property type="term" value="C:plasma membrane"/>
    <property type="evidence" value="ECO:0007669"/>
    <property type="project" value="UniProtKB-SubCell"/>
</dbReference>
<keyword evidence="3" id="KW-1003">Cell membrane</keyword>
<dbReference type="Gene3D" id="3.40.190.10">
    <property type="entry name" value="Periplasmic binding protein-like II"/>
    <property type="match status" value="1"/>
</dbReference>
<evidence type="ECO:0000256" key="8">
    <source>
        <dbReference type="ARBA" id="ARBA00023180"/>
    </source>
</evidence>
<dbReference type="PANTHER" id="PTHR42643:SF33">
    <property type="entry name" value="GLUTAMATE RECEPTOR 2-LIKE PROTEIN"/>
    <property type="match status" value="1"/>
</dbReference>
<protein>
    <submittedName>
        <fullName evidence="12">Glutamate receptor U1-like</fullName>
    </submittedName>
</protein>
<evidence type="ECO:0000256" key="5">
    <source>
        <dbReference type="ARBA" id="ARBA00022989"/>
    </source>
</evidence>
<gene>
    <name evidence="12" type="primary">LOC115887506</name>
</gene>
<feature type="domain" description="Ionotropic glutamate receptor C-terminal" evidence="10">
    <location>
        <begin position="287"/>
        <end position="544"/>
    </location>
</feature>
<dbReference type="GO" id="GO:0050906">
    <property type="term" value="P:detection of stimulus involved in sensory perception"/>
    <property type="evidence" value="ECO:0007669"/>
    <property type="project" value="UniProtKB-ARBA"/>
</dbReference>
<dbReference type="KEGG" id="soy:115887506"/>
<keyword evidence="11" id="KW-1185">Reference proteome</keyword>
<dbReference type="InterPro" id="IPR052192">
    <property type="entry name" value="Insect_Ionotropic_Sensory_Rcpt"/>
</dbReference>
<dbReference type="Proteomes" id="UP000504635">
    <property type="component" value="Unplaced"/>
</dbReference>
<evidence type="ECO:0000256" key="7">
    <source>
        <dbReference type="ARBA" id="ARBA00023170"/>
    </source>
</evidence>
<dbReference type="OrthoDB" id="8186464at2759"/>
<dbReference type="InterPro" id="IPR001320">
    <property type="entry name" value="Iontro_rcpt_C"/>
</dbReference>
<evidence type="ECO:0000256" key="6">
    <source>
        <dbReference type="ARBA" id="ARBA00023136"/>
    </source>
</evidence>
<evidence type="ECO:0000256" key="4">
    <source>
        <dbReference type="ARBA" id="ARBA00022692"/>
    </source>
</evidence>
<feature type="transmembrane region" description="Helical" evidence="9">
    <location>
        <begin position="349"/>
        <end position="373"/>
    </location>
</feature>
<dbReference type="GO" id="GO:0015276">
    <property type="term" value="F:ligand-gated monoatomic ion channel activity"/>
    <property type="evidence" value="ECO:0007669"/>
    <property type="project" value="InterPro"/>
</dbReference>
<keyword evidence="4 9" id="KW-0812">Transmembrane</keyword>
<comment type="similarity">
    <text evidence="2">Belongs to the glutamate-gated ion channel (TC 1.A.10.1) family.</text>
</comment>
<dbReference type="PANTHER" id="PTHR42643">
    <property type="entry name" value="IONOTROPIC RECEPTOR 20A-RELATED"/>
    <property type="match status" value="1"/>
</dbReference>
<accession>A0A6J2YHT4</accession>
<dbReference type="GeneID" id="115887506"/>
<dbReference type="InParanoid" id="A0A6J2YHT4"/>
<feature type="transmembrane region" description="Helical" evidence="9">
    <location>
        <begin position="285"/>
        <end position="306"/>
    </location>
</feature>
<keyword evidence="5 9" id="KW-1133">Transmembrane helix</keyword>
<sequence length="583" mass="66271">MSKANVVSYTVGYVKWLNIVKIGASVNAVFDVLSQSTLSIDSDVVIVLESISKYQQYDIISGCKIYRPIETEQSIEDSHTLLPFKDNNTLNLTSKFVEDHCKNSDSELTDYCLIQVYKIRRYYNDSLVLRSLGVWDIEYGTKTLKQFEFIEKRANFHEFPLIFGKKTFTQETTVADENLIEDDNDEENMDKILDYITTYLNAKEKIQIYPTLGLKAPDGNWNGLLGAVVQQSVDLGLDMVIKVPERYHDMAFTHDIMESIRNIYVKPEESHSARDIFLIPFGSKMLFSVLGTGIICVIVMSVYLLVSKKLHLDSNVPFTVALSDAVFWCFGVFSMQGSLIQAKTFSGKMVIVMALIFALIIYNSYSAFITSILSVKLTKIRSVADLLNSNYAIAYTRNSQDEIYLRSMNNVSQLNEIYLRGYLHNDVSNITEGLLRATKGNYGFFATGHVARKEFLIISNYRCMYDLMEIPVVATKNTVAFPVSLDSPYKKLINLCLIKMMESGVHDYISKLVAPNLPVCSQQKTFQSARINDLITSFIILGLGIVMAFFIASLEQLWKRRGKASVLKRNLKNRRHINLPYIN</sequence>
<evidence type="ECO:0000256" key="2">
    <source>
        <dbReference type="ARBA" id="ARBA00008685"/>
    </source>
</evidence>
<evidence type="ECO:0000256" key="9">
    <source>
        <dbReference type="SAM" id="Phobius"/>
    </source>
</evidence>
<evidence type="ECO:0000256" key="3">
    <source>
        <dbReference type="ARBA" id="ARBA00022475"/>
    </source>
</evidence>
<dbReference type="Pfam" id="PF00060">
    <property type="entry name" value="Lig_chan"/>
    <property type="match status" value="1"/>
</dbReference>
<name>A0A6J2YHT4_SITOR</name>
<evidence type="ECO:0000313" key="11">
    <source>
        <dbReference type="Proteomes" id="UP000504635"/>
    </source>
</evidence>
<feature type="transmembrane region" description="Helical" evidence="9">
    <location>
        <begin position="318"/>
        <end position="337"/>
    </location>
</feature>
<proteinExistence type="inferred from homology"/>
<evidence type="ECO:0000313" key="12">
    <source>
        <dbReference type="RefSeq" id="XP_030762831.1"/>
    </source>
</evidence>
<organism evidence="11 12">
    <name type="scientific">Sitophilus oryzae</name>
    <name type="common">Rice weevil</name>
    <name type="synonym">Curculio oryzae</name>
    <dbReference type="NCBI Taxonomy" id="7048"/>
    <lineage>
        <taxon>Eukaryota</taxon>
        <taxon>Metazoa</taxon>
        <taxon>Ecdysozoa</taxon>
        <taxon>Arthropoda</taxon>
        <taxon>Hexapoda</taxon>
        <taxon>Insecta</taxon>
        <taxon>Pterygota</taxon>
        <taxon>Neoptera</taxon>
        <taxon>Endopterygota</taxon>
        <taxon>Coleoptera</taxon>
        <taxon>Polyphaga</taxon>
        <taxon>Cucujiformia</taxon>
        <taxon>Curculionidae</taxon>
        <taxon>Dryophthorinae</taxon>
        <taxon>Sitophilus</taxon>
    </lineage>
</organism>
<feature type="transmembrane region" description="Helical" evidence="9">
    <location>
        <begin position="534"/>
        <end position="554"/>
    </location>
</feature>
<dbReference type="Gene3D" id="1.10.287.70">
    <property type="match status" value="1"/>
</dbReference>
<evidence type="ECO:0000259" key="10">
    <source>
        <dbReference type="Pfam" id="PF00060"/>
    </source>
</evidence>
<reference evidence="12" key="1">
    <citation type="submission" date="2025-08" db="UniProtKB">
        <authorList>
            <consortium name="RefSeq"/>
        </authorList>
    </citation>
    <scope>IDENTIFICATION</scope>
    <source>
        <tissue evidence="12">Gonads</tissue>
    </source>
</reference>